<reference evidence="11" key="1">
    <citation type="submission" date="2025-08" db="UniProtKB">
        <authorList>
            <consortium name="RefSeq"/>
        </authorList>
    </citation>
    <scope>IDENTIFICATION</scope>
    <source>
        <tissue evidence="11">Whole organism</tissue>
    </source>
</reference>
<dbReference type="PANTHER" id="PTHR42776">
    <property type="entry name" value="SERINE PEPTIDASE S9 FAMILY MEMBER"/>
    <property type="match status" value="1"/>
</dbReference>
<evidence type="ECO:0000256" key="6">
    <source>
        <dbReference type="ARBA" id="ARBA00022490"/>
    </source>
</evidence>
<dbReference type="OrthoDB" id="416344at2759"/>
<sequence length="574" mass="62417">MHDERQLIARHGYSRAWLVQSDASFSAEQKPVKYMLVQRPDLPPCTIDLSSTKLHGKVYSDGEFGCLKFSPDGSHLAFVAEQYRPKPKSFLDTSDDAEGRGDQFLSLPDWGEQLTGKHKSVVVVVPVDGDGTKDSDRVMMTPPEWCAGIGQLQWTGPQELVAVAYVDASPRLGLIYCPIREAVLLHVSLTEKKFTELTPRGEWVGSPRLDPTGEALVYLRGPVGGPHVREAQLVSRPWGPQPLLDIVPPAVVIDYHQEEQVLQDGSLFAGLTGASVVPERCFLAPHQLVFSTTARFATQTYVVDIKSKLVEALKAPLTGSVTALDVADGRVLLGHSTLTVSASLHLLPKMYPCICIPLVDGCRLAEVAEDWLDTWLLADPPSHPDPAYNSVPVPVLYCGPTQPTAGAKRPLVSLLHGGPHSAYTNSFYMLVGALVGAGYSVVMPNYRGSLGVGAAGIHSLPGYVGSLDTGDCHAAVLECLKRYNSVLDERNVFLCGGSHGGFLVTSLAGQYPDFYCAVSTRNPVTDVATMASITDIPDCLLRVHVYPDCHPLRKVDVEVDTLIHTINWFEQHKR</sequence>
<dbReference type="EC" id="3.4.19.1" evidence="5"/>
<name>A0A979FI40_HYAAZ</name>
<dbReference type="InterPro" id="IPR029058">
    <property type="entry name" value="AB_hydrolase_fold"/>
</dbReference>
<evidence type="ECO:0000313" key="10">
    <source>
        <dbReference type="Proteomes" id="UP000694843"/>
    </source>
</evidence>
<dbReference type="KEGG" id="hazt:108668136"/>
<dbReference type="GO" id="GO:0006508">
    <property type="term" value="P:proteolysis"/>
    <property type="evidence" value="ECO:0007669"/>
    <property type="project" value="InterPro"/>
</dbReference>
<dbReference type="GO" id="GO:0005737">
    <property type="term" value="C:cytoplasm"/>
    <property type="evidence" value="ECO:0007669"/>
    <property type="project" value="UniProtKB-SubCell"/>
</dbReference>
<evidence type="ECO:0000259" key="8">
    <source>
        <dbReference type="Pfam" id="PF00326"/>
    </source>
</evidence>
<evidence type="ECO:0000313" key="11">
    <source>
        <dbReference type="RefSeq" id="XP_047736252.1"/>
    </source>
</evidence>
<proteinExistence type="inferred from homology"/>
<dbReference type="PANTHER" id="PTHR42776:SF4">
    <property type="entry name" value="ACYLAMINO-ACID-RELEASING ENZYME"/>
    <property type="match status" value="1"/>
</dbReference>
<evidence type="ECO:0000256" key="2">
    <source>
        <dbReference type="ARBA" id="ARBA00004496"/>
    </source>
</evidence>
<dbReference type="SUPFAM" id="SSF82171">
    <property type="entry name" value="DPP6 N-terminal domain-like"/>
    <property type="match status" value="1"/>
</dbReference>
<dbReference type="RefSeq" id="XP_047736252.1">
    <property type="nucleotide sequence ID" value="XM_047880296.1"/>
</dbReference>
<evidence type="ECO:0000256" key="7">
    <source>
        <dbReference type="ARBA" id="ARBA00022801"/>
    </source>
</evidence>
<dbReference type="AlphaFoldDB" id="A0A979FI40"/>
<gene>
    <name evidence="11" type="primary">LOC108668136</name>
</gene>
<keyword evidence="6" id="KW-0963">Cytoplasm</keyword>
<comment type="subunit">
    <text evidence="4">Homotetramer.</text>
</comment>
<comment type="catalytic activity">
    <reaction evidence="1">
        <text>Cleavage of an N-acetyl or N-formyl amino acid from the N-terminus of a polypeptide.</text>
        <dbReference type="EC" id="3.4.19.1"/>
    </reaction>
</comment>
<comment type="similarity">
    <text evidence="3">Belongs to the peptidase S9C family.</text>
</comment>
<accession>A0A979FI40</accession>
<organism evidence="10 11">
    <name type="scientific">Hyalella azteca</name>
    <name type="common">Amphipod</name>
    <dbReference type="NCBI Taxonomy" id="294128"/>
    <lineage>
        <taxon>Eukaryota</taxon>
        <taxon>Metazoa</taxon>
        <taxon>Ecdysozoa</taxon>
        <taxon>Arthropoda</taxon>
        <taxon>Crustacea</taxon>
        <taxon>Multicrustacea</taxon>
        <taxon>Malacostraca</taxon>
        <taxon>Eumalacostraca</taxon>
        <taxon>Peracarida</taxon>
        <taxon>Amphipoda</taxon>
        <taxon>Senticaudata</taxon>
        <taxon>Talitrida</taxon>
        <taxon>Talitroidea</taxon>
        <taxon>Hyalellidae</taxon>
        <taxon>Hyalella</taxon>
    </lineage>
</organism>
<comment type="subcellular location">
    <subcellularLocation>
        <location evidence="2">Cytoplasm</location>
    </subcellularLocation>
</comment>
<evidence type="ECO:0000256" key="3">
    <source>
        <dbReference type="ARBA" id="ARBA00010040"/>
    </source>
</evidence>
<evidence type="ECO:0000256" key="1">
    <source>
        <dbReference type="ARBA" id="ARBA00000721"/>
    </source>
</evidence>
<feature type="domain" description="Acylamino-acid-releasing enzyme N-terminal" evidence="9">
    <location>
        <begin position="51"/>
        <end position="191"/>
    </location>
</feature>
<dbReference type="Gene3D" id="3.40.50.1820">
    <property type="entry name" value="alpha/beta hydrolase"/>
    <property type="match status" value="1"/>
</dbReference>
<dbReference type="OMA" id="IIPVVMC"/>
<dbReference type="GeneID" id="108668136"/>
<dbReference type="Proteomes" id="UP000694843">
    <property type="component" value="Unplaced"/>
</dbReference>
<dbReference type="GO" id="GO:0004252">
    <property type="term" value="F:serine-type endopeptidase activity"/>
    <property type="evidence" value="ECO:0007669"/>
    <property type="project" value="TreeGrafter"/>
</dbReference>
<evidence type="ECO:0000259" key="9">
    <source>
        <dbReference type="Pfam" id="PF19283"/>
    </source>
</evidence>
<feature type="domain" description="Peptidase S9 prolyl oligopeptidase catalytic" evidence="8">
    <location>
        <begin position="434"/>
        <end position="536"/>
    </location>
</feature>
<dbReference type="SUPFAM" id="SSF53474">
    <property type="entry name" value="alpha/beta-Hydrolases"/>
    <property type="match status" value="1"/>
</dbReference>
<dbReference type="GO" id="GO:0008242">
    <property type="term" value="F:omega peptidase activity"/>
    <property type="evidence" value="ECO:0007669"/>
    <property type="project" value="UniProtKB-EC"/>
</dbReference>
<dbReference type="InterPro" id="IPR045550">
    <property type="entry name" value="AARE_N"/>
</dbReference>
<evidence type="ECO:0000256" key="5">
    <source>
        <dbReference type="ARBA" id="ARBA00012917"/>
    </source>
</evidence>
<evidence type="ECO:0000256" key="4">
    <source>
        <dbReference type="ARBA" id="ARBA00011881"/>
    </source>
</evidence>
<keyword evidence="10" id="KW-1185">Reference proteome</keyword>
<dbReference type="Pfam" id="PF19283">
    <property type="entry name" value="APEH_N"/>
    <property type="match status" value="1"/>
</dbReference>
<dbReference type="InterPro" id="IPR001375">
    <property type="entry name" value="Peptidase_S9_cat"/>
</dbReference>
<keyword evidence="7" id="KW-0378">Hydrolase</keyword>
<dbReference type="Pfam" id="PF00326">
    <property type="entry name" value="Peptidase_S9"/>
    <property type="match status" value="1"/>
</dbReference>
<protein>
    <recommendedName>
        <fullName evidence="5">acylaminoacyl-peptidase</fullName>
        <ecNumber evidence="5">3.4.19.1</ecNumber>
    </recommendedName>
</protein>